<dbReference type="GO" id="GO:0005829">
    <property type="term" value="C:cytosol"/>
    <property type="evidence" value="ECO:0007669"/>
    <property type="project" value="TreeGrafter"/>
</dbReference>
<dbReference type="SUPFAM" id="SSF54680">
    <property type="entry name" value="Pyrimidine nucleoside phosphorylase C-terminal domain"/>
    <property type="match status" value="1"/>
</dbReference>
<dbReference type="PANTHER" id="PTHR10515">
    <property type="entry name" value="THYMIDINE PHOSPHORYLASE"/>
    <property type="match status" value="1"/>
</dbReference>
<comment type="catalytic activity">
    <reaction evidence="6">
        <text>thymidine + phosphate = 2-deoxy-alpha-D-ribose 1-phosphate + thymine</text>
        <dbReference type="Rhea" id="RHEA:16037"/>
        <dbReference type="ChEBI" id="CHEBI:17748"/>
        <dbReference type="ChEBI" id="CHEBI:17821"/>
        <dbReference type="ChEBI" id="CHEBI:43474"/>
        <dbReference type="ChEBI" id="CHEBI:57259"/>
        <dbReference type="EC" id="2.4.2.4"/>
    </reaction>
</comment>
<dbReference type="Proteomes" id="UP000886812">
    <property type="component" value="Unassembled WGS sequence"/>
</dbReference>
<gene>
    <name evidence="8" type="ORF">IAC75_03975</name>
</gene>
<comment type="caution">
    <text evidence="8">The sequence shown here is derived from an EMBL/GenBank/DDBJ whole genome shotgun (WGS) entry which is preliminary data.</text>
</comment>
<organism evidence="8 9">
    <name type="scientific">Candidatus Spyradosoma merdigallinarum</name>
    <dbReference type="NCBI Taxonomy" id="2840950"/>
    <lineage>
        <taxon>Bacteria</taxon>
        <taxon>Pseudomonadati</taxon>
        <taxon>Verrucomicrobiota</taxon>
        <taxon>Opitutia</taxon>
        <taxon>Opitutia incertae sedis</taxon>
        <taxon>Candidatus Spyradosoma</taxon>
    </lineage>
</organism>
<dbReference type="InterPro" id="IPR000312">
    <property type="entry name" value="Glycosyl_Trfase_fam3"/>
</dbReference>
<dbReference type="Gene3D" id="1.20.970.10">
    <property type="entry name" value="Transferase, Pyrimidine Nucleoside Phosphorylase, Chain C"/>
    <property type="match status" value="1"/>
</dbReference>
<dbReference type="GO" id="GO:0009032">
    <property type="term" value="F:thymidine phosphorylase activity"/>
    <property type="evidence" value="ECO:0007669"/>
    <property type="project" value="UniProtKB-EC"/>
</dbReference>
<dbReference type="InterPro" id="IPR036566">
    <property type="entry name" value="PYNP-like_C_sf"/>
</dbReference>
<evidence type="ECO:0000313" key="8">
    <source>
        <dbReference type="EMBL" id="HIV04292.1"/>
    </source>
</evidence>
<evidence type="ECO:0000259" key="7">
    <source>
        <dbReference type="SMART" id="SM00941"/>
    </source>
</evidence>
<keyword evidence="4 8" id="KW-0328">Glycosyltransferase</keyword>
<reference evidence="8" key="2">
    <citation type="journal article" date="2021" name="PeerJ">
        <title>Extensive microbial diversity within the chicken gut microbiome revealed by metagenomics and culture.</title>
        <authorList>
            <person name="Gilroy R."/>
            <person name="Ravi A."/>
            <person name="Getino M."/>
            <person name="Pursley I."/>
            <person name="Horton D.L."/>
            <person name="Alikhan N.F."/>
            <person name="Baker D."/>
            <person name="Gharbi K."/>
            <person name="Hall N."/>
            <person name="Watson M."/>
            <person name="Adriaenssens E.M."/>
            <person name="Foster-Nyarko E."/>
            <person name="Jarju S."/>
            <person name="Secka A."/>
            <person name="Antonio M."/>
            <person name="Oren A."/>
            <person name="Chaudhuri R.R."/>
            <person name="La Ragione R."/>
            <person name="Hildebrand F."/>
            <person name="Pallen M.J."/>
        </authorList>
    </citation>
    <scope>NUCLEOTIDE SEQUENCE</scope>
    <source>
        <strain evidence="8">10669</strain>
    </source>
</reference>
<sequence length="444" mass="48300">MPEKHPDSKKDLKPSFAYLIEKKREGGEFTKEEIRHIVDSIMDEEMPQSQQAALLMAIYFKNMSAAETAAFAEEMMFSGDTVDLDDIADPKISKVSTGGVGDKTTIALAALAAATGVVVPTFVARDEDFAISSVDKMCAIPGFKSKLTTKECVRILSKVGCAVVEQNKDIAPIDEALYSLRQATATSGSLPLITSSILSKKFAEGCEGLVVDVKWGNGSAIRELEQAKQLARTLTRVARSMKRKCVALVTDANQPLGNTVGTGLEILEVIDLLKGEGPEDMKELVFKLGMEMVRLAGVAGSTLSARQMIERVLKTGEALKKFREMVVAQGGKPDWIDDPSKFPKAKYVKKLPATKRGYVHLINAGLIARGVQVLAQKKDGTLDPAVGAFDIKKVGTQVKQGEPLIQIAYNDESKMEQAMEYFRSAYRLAPKRPNAVNLVVERVA</sequence>
<protein>
    <recommendedName>
        <fullName evidence="3">thymidine phosphorylase</fullName>
        <ecNumber evidence="3">2.4.2.4</ecNumber>
    </recommendedName>
</protein>
<comment type="similarity">
    <text evidence="1">Belongs to the thymidine/pyrimidine-nucleoside phosphorylase family.</text>
</comment>
<evidence type="ECO:0000256" key="6">
    <source>
        <dbReference type="ARBA" id="ARBA00048550"/>
    </source>
</evidence>
<dbReference type="EMBL" id="DVOG01000102">
    <property type="protein sequence ID" value="HIV04292.1"/>
    <property type="molecule type" value="Genomic_DNA"/>
</dbReference>
<dbReference type="Pfam" id="PF00591">
    <property type="entry name" value="Glycos_transf_3"/>
    <property type="match status" value="1"/>
</dbReference>
<accession>A0A9D1NJE5</accession>
<dbReference type="FunFam" id="3.40.1030.10:FF:000003">
    <property type="entry name" value="Pyrimidine-nucleoside phosphorylase"/>
    <property type="match status" value="1"/>
</dbReference>
<proteinExistence type="inferred from homology"/>
<dbReference type="SUPFAM" id="SSF52418">
    <property type="entry name" value="Nucleoside phosphorylase/phosphoribosyltransferase catalytic domain"/>
    <property type="match status" value="1"/>
</dbReference>
<dbReference type="AlphaFoldDB" id="A0A9D1NJE5"/>
<evidence type="ECO:0000256" key="4">
    <source>
        <dbReference type="ARBA" id="ARBA00022676"/>
    </source>
</evidence>
<evidence type="ECO:0000256" key="1">
    <source>
        <dbReference type="ARBA" id="ARBA00006915"/>
    </source>
</evidence>
<dbReference type="Gene3D" id="3.90.1170.30">
    <property type="entry name" value="Pyrimidine nucleoside phosphorylase-like, C-terminal domain"/>
    <property type="match status" value="1"/>
</dbReference>
<dbReference type="EC" id="2.4.2.4" evidence="3"/>
<dbReference type="SUPFAM" id="SSF47648">
    <property type="entry name" value="Nucleoside phosphorylase/phosphoribosyltransferase N-terminal domain"/>
    <property type="match status" value="1"/>
</dbReference>
<dbReference type="SMART" id="SM00941">
    <property type="entry name" value="PYNP_C"/>
    <property type="match status" value="1"/>
</dbReference>
<evidence type="ECO:0000313" key="9">
    <source>
        <dbReference type="Proteomes" id="UP000886812"/>
    </source>
</evidence>
<dbReference type="NCBIfam" id="NF004490">
    <property type="entry name" value="PRK05820.1"/>
    <property type="match status" value="1"/>
</dbReference>
<evidence type="ECO:0000256" key="3">
    <source>
        <dbReference type="ARBA" id="ARBA00011892"/>
    </source>
</evidence>
<evidence type="ECO:0000256" key="2">
    <source>
        <dbReference type="ARBA" id="ARBA00011738"/>
    </source>
</evidence>
<keyword evidence="5 8" id="KW-0808">Transferase</keyword>
<feature type="domain" description="Pyrimidine nucleoside phosphorylase C-terminal" evidence="7">
    <location>
        <begin position="358"/>
        <end position="429"/>
    </location>
</feature>
<dbReference type="PANTHER" id="PTHR10515:SF0">
    <property type="entry name" value="THYMIDINE PHOSPHORYLASE"/>
    <property type="match status" value="1"/>
</dbReference>
<dbReference type="InterPro" id="IPR017459">
    <property type="entry name" value="Glycosyl_Trfase_fam3_N_dom"/>
</dbReference>
<dbReference type="InterPro" id="IPR013102">
    <property type="entry name" value="PYNP_C"/>
</dbReference>
<dbReference type="InterPro" id="IPR035902">
    <property type="entry name" value="Nuc_phospho_transferase"/>
</dbReference>
<dbReference type="Gene3D" id="3.40.1030.10">
    <property type="entry name" value="Nucleoside phosphorylase/phosphoribosyltransferase catalytic domain"/>
    <property type="match status" value="1"/>
</dbReference>
<reference evidence="8" key="1">
    <citation type="submission" date="2020-10" db="EMBL/GenBank/DDBJ databases">
        <authorList>
            <person name="Gilroy R."/>
        </authorList>
    </citation>
    <scope>NUCLEOTIDE SEQUENCE</scope>
    <source>
        <strain evidence="8">10669</strain>
    </source>
</reference>
<dbReference type="GO" id="GO:0006206">
    <property type="term" value="P:pyrimidine nucleobase metabolic process"/>
    <property type="evidence" value="ECO:0007669"/>
    <property type="project" value="InterPro"/>
</dbReference>
<dbReference type="Pfam" id="PF07831">
    <property type="entry name" value="PYNP_C"/>
    <property type="match status" value="1"/>
</dbReference>
<name>A0A9D1NJE5_9BACT</name>
<dbReference type="InterPro" id="IPR036320">
    <property type="entry name" value="Glycosyl_Trfase_fam3_N_dom_sf"/>
</dbReference>
<dbReference type="PIRSF" id="PIRSF000478">
    <property type="entry name" value="TP_PyNP"/>
    <property type="match status" value="1"/>
</dbReference>
<dbReference type="GO" id="GO:0006213">
    <property type="term" value="P:pyrimidine nucleoside metabolic process"/>
    <property type="evidence" value="ECO:0007669"/>
    <property type="project" value="InterPro"/>
</dbReference>
<comment type="subunit">
    <text evidence="2">Homodimer.</text>
</comment>
<dbReference type="GO" id="GO:0004645">
    <property type="term" value="F:1,4-alpha-oligoglucan phosphorylase activity"/>
    <property type="evidence" value="ECO:0007669"/>
    <property type="project" value="InterPro"/>
</dbReference>
<evidence type="ECO:0000256" key="5">
    <source>
        <dbReference type="ARBA" id="ARBA00022679"/>
    </source>
</evidence>
<dbReference type="InterPro" id="IPR000053">
    <property type="entry name" value="Thymidine/pyrmidine_PPase"/>
</dbReference>
<dbReference type="Pfam" id="PF02885">
    <property type="entry name" value="Glycos_trans_3N"/>
    <property type="match status" value="1"/>
</dbReference>